<reference evidence="2 3" key="1">
    <citation type="submission" date="2023-10" db="EMBL/GenBank/DDBJ databases">
        <title>Chromosome-scale genome assembly provides insights into flower coloration mechanisms of Canna indica.</title>
        <authorList>
            <person name="Li C."/>
        </authorList>
    </citation>
    <scope>NUCLEOTIDE SEQUENCE [LARGE SCALE GENOMIC DNA]</scope>
    <source>
        <tissue evidence="2">Flower</tissue>
    </source>
</reference>
<dbReference type="EMBL" id="CP136894">
    <property type="protein sequence ID" value="WOL08056.1"/>
    <property type="molecule type" value="Genomic_DNA"/>
</dbReference>
<feature type="compositionally biased region" description="Basic and acidic residues" evidence="1">
    <location>
        <begin position="27"/>
        <end position="40"/>
    </location>
</feature>
<dbReference type="AlphaFoldDB" id="A0AAQ3QG02"/>
<dbReference type="Proteomes" id="UP001327560">
    <property type="component" value="Chromosome 5"/>
</dbReference>
<accession>A0AAQ3QG02</accession>
<keyword evidence="3" id="KW-1185">Reference proteome</keyword>
<proteinExistence type="predicted"/>
<feature type="region of interest" description="Disordered" evidence="1">
    <location>
        <begin position="1"/>
        <end position="40"/>
    </location>
</feature>
<organism evidence="2 3">
    <name type="scientific">Canna indica</name>
    <name type="common">Indian-shot</name>
    <dbReference type="NCBI Taxonomy" id="4628"/>
    <lineage>
        <taxon>Eukaryota</taxon>
        <taxon>Viridiplantae</taxon>
        <taxon>Streptophyta</taxon>
        <taxon>Embryophyta</taxon>
        <taxon>Tracheophyta</taxon>
        <taxon>Spermatophyta</taxon>
        <taxon>Magnoliopsida</taxon>
        <taxon>Liliopsida</taxon>
        <taxon>Zingiberales</taxon>
        <taxon>Cannaceae</taxon>
        <taxon>Canna</taxon>
    </lineage>
</organism>
<name>A0AAQ3QG02_9LILI</name>
<gene>
    <name evidence="2" type="ORF">Cni_G16808</name>
</gene>
<feature type="compositionally biased region" description="Basic and acidic residues" evidence="1">
    <location>
        <begin position="1"/>
        <end position="12"/>
    </location>
</feature>
<sequence length="109" mass="12302">MCEERLTHDPNSKKPHTGIVLFGGGLQDEKGERRGRKRAAEDYRTRCGSIITAKTLLIFRERNLDVKIGSWMLTMNVNHENNHALCKPDCSSSSIAVWDIPKCSATKYP</sequence>
<evidence type="ECO:0008006" key="4">
    <source>
        <dbReference type="Google" id="ProtNLM"/>
    </source>
</evidence>
<evidence type="ECO:0000313" key="3">
    <source>
        <dbReference type="Proteomes" id="UP001327560"/>
    </source>
</evidence>
<evidence type="ECO:0000313" key="2">
    <source>
        <dbReference type="EMBL" id="WOL08056.1"/>
    </source>
</evidence>
<evidence type="ECO:0000256" key="1">
    <source>
        <dbReference type="SAM" id="MobiDB-lite"/>
    </source>
</evidence>
<protein>
    <recommendedName>
        <fullName evidence="4">Hexosyltransferase</fullName>
    </recommendedName>
</protein>